<evidence type="ECO:0000313" key="2">
    <source>
        <dbReference type="EMBL" id="CAE8711878.1"/>
    </source>
</evidence>
<protein>
    <submittedName>
        <fullName evidence="2">Uncharacterized protein</fullName>
    </submittedName>
</protein>
<name>A0A813KSH5_POLGL</name>
<organism evidence="2 3">
    <name type="scientific">Polarella glacialis</name>
    <name type="common">Dinoflagellate</name>
    <dbReference type="NCBI Taxonomy" id="89957"/>
    <lineage>
        <taxon>Eukaryota</taxon>
        <taxon>Sar</taxon>
        <taxon>Alveolata</taxon>
        <taxon>Dinophyceae</taxon>
        <taxon>Suessiales</taxon>
        <taxon>Suessiaceae</taxon>
        <taxon>Polarella</taxon>
    </lineage>
</organism>
<sequence>AVKALKEDKAEEIVAAQATVTKALWLHRDSEPNDLVMRAKLWHTVGECSFALGFLHESGGASGSSSESKKLVAAGNGPVPTPKPSIGAQYHPPHLMASVWFEVFLVAVVVV</sequence>
<evidence type="ECO:0000256" key="1">
    <source>
        <dbReference type="SAM" id="MobiDB-lite"/>
    </source>
</evidence>
<reference evidence="2" key="1">
    <citation type="submission" date="2021-02" db="EMBL/GenBank/DDBJ databases">
        <authorList>
            <person name="Dougan E. K."/>
            <person name="Rhodes N."/>
            <person name="Thang M."/>
            <person name="Chan C."/>
        </authorList>
    </citation>
    <scope>NUCLEOTIDE SEQUENCE</scope>
</reference>
<dbReference type="AlphaFoldDB" id="A0A813KSH5"/>
<comment type="caution">
    <text evidence="2">The sequence shown here is derived from an EMBL/GenBank/DDBJ whole genome shotgun (WGS) entry which is preliminary data.</text>
</comment>
<feature type="region of interest" description="Disordered" evidence="1">
    <location>
        <begin position="58"/>
        <end position="77"/>
    </location>
</feature>
<proteinExistence type="predicted"/>
<dbReference type="EMBL" id="CAJNNW010032236">
    <property type="protein sequence ID" value="CAE8711878.1"/>
    <property type="molecule type" value="Genomic_DNA"/>
</dbReference>
<dbReference type="Proteomes" id="UP000626109">
    <property type="component" value="Unassembled WGS sequence"/>
</dbReference>
<gene>
    <name evidence="2" type="ORF">PGLA2088_LOCUS36718</name>
</gene>
<evidence type="ECO:0000313" key="3">
    <source>
        <dbReference type="Proteomes" id="UP000626109"/>
    </source>
</evidence>
<feature type="non-terminal residue" evidence="2">
    <location>
        <position position="111"/>
    </location>
</feature>
<accession>A0A813KSH5</accession>